<comment type="caution">
    <text evidence="1">The sequence shown here is derived from an EMBL/GenBank/DDBJ whole genome shotgun (WGS) entry which is preliminary data.</text>
</comment>
<evidence type="ECO:0000313" key="1">
    <source>
        <dbReference type="EMBL" id="MED6220595.1"/>
    </source>
</evidence>
<dbReference type="Proteomes" id="UP001341840">
    <property type="component" value="Unassembled WGS sequence"/>
</dbReference>
<protein>
    <submittedName>
        <fullName evidence="1">Uncharacterized protein</fullName>
    </submittedName>
</protein>
<dbReference type="EMBL" id="JASCZI010272148">
    <property type="protein sequence ID" value="MED6220595.1"/>
    <property type="molecule type" value="Genomic_DNA"/>
</dbReference>
<sequence>MDALFYFCAINKLLYRAWARGSLTLTLAATLNAPQGSRIGRLKRQDQAPLGARKPSMALSHHLPPTQHQARFKAQGLIKLSDLIVIDSRYCLE</sequence>
<keyword evidence="2" id="KW-1185">Reference proteome</keyword>
<reference evidence="1 2" key="1">
    <citation type="journal article" date="2023" name="Plants (Basel)">
        <title>Bridging the Gap: Combining Genomics and Transcriptomics Approaches to Understand Stylosanthes scabra, an Orphan Legume from the Brazilian Caatinga.</title>
        <authorList>
            <person name="Ferreira-Neto J.R.C."/>
            <person name="da Silva M.D."/>
            <person name="Binneck E."/>
            <person name="de Melo N.F."/>
            <person name="da Silva R.H."/>
            <person name="de Melo A.L.T.M."/>
            <person name="Pandolfi V."/>
            <person name="Bustamante F.O."/>
            <person name="Brasileiro-Vidal A.C."/>
            <person name="Benko-Iseppon A.M."/>
        </authorList>
    </citation>
    <scope>NUCLEOTIDE SEQUENCE [LARGE SCALE GENOMIC DNA]</scope>
    <source>
        <tissue evidence="1">Leaves</tissue>
    </source>
</reference>
<accession>A0ABU6ZF72</accession>
<name>A0ABU6ZF72_9FABA</name>
<evidence type="ECO:0000313" key="2">
    <source>
        <dbReference type="Proteomes" id="UP001341840"/>
    </source>
</evidence>
<gene>
    <name evidence="1" type="ORF">PIB30_046276</name>
</gene>
<proteinExistence type="predicted"/>
<organism evidence="1 2">
    <name type="scientific">Stylosanthes scabra</name>
    <dbReference type="NCBI Taxonomy" id="79078"/>
    <lineage>
        <taxon>Eukaryota</taxon>
        <taxon>Viridiplantae</taxon>
        <taxon>Streptophyta</taxon>
        <taxon>Embryophyta</taxon>
        <taxon>Tracheophyta</taxon>
        <taxon>Spermatophyta</taxon>
        <taxon>Magnoliopsida</taxon>
        <taxon>eudicotyledons</taxon>
        <taxon>Gunneridae</taxon>
        <taxon>Pentapetalae</taxon>
        <taxon>rosids</taxon>
        <taxon>fabids</taxon>
        <taxon>Fabales</taxon>
        <taxon>Fabaceae</taxon>
        <taxon>Papilionoideae</taxon>
        <taxon>50 kb inversion clade</taxon>
        <taxon>dalbergioids sensu lato</taxon>
        <taxon>Dalbergieae</taxon>
        <taxon>Pterocarpus clade</taxon>
        <taxon>Stylosanthes</taxon>
    </lineage>
</organism>